<comment type="catalytic activity">
    <reaction evidence="7">
        <text>4-(3-methylbut-2-enyl)-L-tryptophan + S-adenosyl-L-methionine = 4-(3-methylbut-2-enyl)-L-abrine + S-adenosyl-L-homocysteine + H(+)</text>
        <dbReference type="Rhea" id="RHEA:34435"/>
        <dbReference type="ChEBI" id="CHEBI:15378"/>
        <dbReference type="ChEBI" id="CHEBI:57856"/>
        <dbReference type="ChEBI" id="CHEBI:58209"/>
        <dbReference type="ChEBI" id="CHEBI:59789"/>
        <dbReference type="ChEBI" id="CHEBI:67248"/>
        <dbReference type="EC" id="2.1.1.261"/>
    </reaction>
</comment>
<evidence type="ECO:0000256" key="1">
    <source>
        <dbReference type="ARBA" id="ARBA00005107"/>
    </source>
</evidence>
<evidence type="ECO:0000256" key="3">
    <source>
        <dbReference type="ARBA" id="ARBA00022589"/>
    </source>
</evidence>
<evidence type="ECO:0000256" key="5">
    <source>
        <dbReference type="ARBA" id="ARBA00022679"/>
    </source>
</evidence>
<proteinExistence type="predicted"/>
<dbReference type="EMBL" id="KK583196">
    <property type="protein sequence ID" value="KDO32092.1"/>
    <property type="molecule type" value="Genomic_DNA"/>
</dbReference>
<evidence type="ECO:0000256" key="2">
    <source>
        <dbReference type="ARBA" id="ARBA00011738"/>
    </source>
</evidence>
<evidence type="ECO:0000256" key="4">
    <source>
        <dbReference type="ARBA" id="ARBA00022603"/>
    </source>
</evidence>
<dbReference type="EC" id="2.1.1.261" evidence="6"/>
<organism evidence="9 10">
    <name type="scientific">Saprolegnia parasitica (strain CBS 223.65)</name>
    <dbReference type="NCBI Taxonomy" id="695850"/>
    <lineage>
        <taxon>Eukaryota</taxon>
        <taxon>Sar</taxon>
        <taxon>Stramenopiles</taxon>
        <taxon>Oomycota</taxon>
        <taxon>Saprolegniomycetes</taxon>
        <taxon>Saprolegniales</taxon>
        <taxon>Saprolegniaceae</taxon>
        <taxon>Saprolegnia</taxon>
    </lineage>
</organism>
<feature type="domain" description="Histidine-specific methyltransferase SAM-dependent" evidence="8">
    <location>
        <begin position="29"/>
        <end position="335"/>
    </location>
</feature>
<keyword evidence="10" id="KW-1185">Reference proteome</keyword>
<comment type="subunit">
    <text evidence="2">Homodimer.</text>
</comment>
<evidence type="ECO:0000313" key="9">
    <source>
        <dbReference type="EMBL" id="KDO32092.1"/>
    </source>
</evidence>
<dbReference type="VEuPathDB" id="FungiDB:SPRG_03312"/>
<keyword evidence="4" id="KW-0489">Methyltransferase</keyword>
<dbReference type="PANTHER" id="PTHR43397">
    <property type="entry name" value="ERGOTHIONEINE BIOSYNTHESIS PROTEIN 1"/>
    <property type="match status" value="1"/>
</dbReference>
<evidence type="ECO:0000313" key="10">
    <source>
        <dbReference type="Proteomes" id="UP000030745"/>
    </source>
</evidence>
<dbReference type="OrthoDB" id="659at2759"/>
<dbReference type="RefSeq" id="XP_012197279.1">
    <property type="nucleotide sequence ID" value="XM_012341889.1"/>
</dbReference>
<evidence type="ECO:0000256" key="6">
    <source>
        <dbReference type="ARBA" id="ARBA00039094"/>
    </source>
</evidence>
<dbReference type="Pfam" id="PF10017">
    <property type="entry name" value="Methyltransf_33"/>
    <property type="match status" value="1"/>
</dbReference>
<comment type="pathway">
    <text evidence="1">Alkaloid biosynthesis; ergot alkaloid biosynthesis.</text>
</comment>
<dbReference type="GO" id="GO:0032259">
    <property type="term" value="P:methylation"/>
    <property type="evidence" value="ECO:0007669"/>
    <property type="project" value="UniProtKB-KW"/>
</dbReference>
<dbReference type="InterPro" id="IPR051128">
    <property type="entry name" value="EgtD_Methyltrsf_superfamily"/>
</dbReference>
<dbReference type="PANTHER" id="PTHR43397:SF1">
    <property type="entry name" value="ERGOTHIONEINE BIOSYNTHESIS PROTEIN 1"/>
    <property type="match status" value="1"/>
</dbReference>
<reference evidence="9 10" key="1">
    <citation type="journal article" date="2013" name="PLoS Genet.">
        <title>Distinctive expansion of potential virulence genes in the genome of the oomycete fish pathogen Saprolegnia parasitica.</title>
        <authorList>
            <person name="Jiang R.H."/>
            <person name="de Bruijn I."/>
            <person name="Haas B.J."/>
            <person name="Belmonte R."/>
            <person name="Lobach L."/>
            <person name="Christie J."/>
            <person name="van den Ackerveken G."/>
            <person name="Bottin A."/>
            <person name="Bulone V."/>
            <person name="Diaz-Moreno S.M."/>
            <person name="Dumas B."/>
            <person name="Fan L."/>
            <person name="Gaulin E."/>
            <person name="Govers F."/>
            <person name="Grenville-Briggs L.J."/>
            <person name="Horner N.R."/>
            <person name="Levin J.Z."/>
            <person name="Mammella M."/>
            <person name="Meijer H.J."/>
            <person name="Morris P."/>
            <person name="Nusbaum C."/>
            <person name="Oome S."/>
            <person name="Phillips A.J."/>
            <person name="van Rooyen D."/>
            <person name="Rzeszutek E."/>
            <person name="Saraiva M."/>
            <person name="Secombes C.J."/>
            <person name="Seidl M.F."/>
            <person name="Snel B."/>
            <person name="Stassen J.H."/>
            <person name="Sykes S."/>
            <person name="Tripathy S."/>
            <person name="van den Berg H."/>
            <person name="Vega-Arreguin J.C."/>
            <person name="Wawra S."/>
            <person name="Young S.K."/>
            <person name="Zeng Q."/>
            <person name="Dieguez-Uribeondo J."/>
            <person name="Russ C."/>
            <person name="Tyler B.M."/>
            <person name="van West P."/>
        </authorList>
    </citation>
    <scope>NUCLEOTIDE SEQUENCE [LARGE SCALE GENOMIC DNA]</scope>
    <source>
        <strain evidence="9 10">CBS 223.65</strain>
    </source>
</reference>
<evidence type="ECO:0000256" key="7">
    <source>
        <dbReference type="ARBA" id="ARBA00049425"/>
    </source>
</evidence>
<accession>A0A067CZ65</accession>
<name>A0A067CZ65_SAPPC</name>
<dbReference type="InterPro" id="IPR029063">
    <property type="entry name" value="SAM-dependent_MTases_sf"/>
</dbReference>
<gene>
    <name evidence="9" type="ORF">SPRG_03312</name>
</gene>
<dbReference type="InterPro" id="IPR017804">
    <property type="entry name" value="MeTrfase_EgtD-like"/>
</dbReference>
<dbReference type="InterPro" id="IPR019257">
    <property type="entry name" value="MeTrfase_dom"/>
</dbReference>
<keyword evidence="3" id="KW-0017">Alkaloid metabolism</keyword>
<dbReference type="NCBIfam" id="TIGR03439">
    <property type="entry name" value="methyl_EasF"/>
    <property type="match status" value="1"/>
</dbReference>
<sequence length="337" mass="37475">MAPQVIDIRAKQAASAPDLCHVIADGLAEKVSHGDEKPVRHVPSLVLYDAHGLEIYDQITYLDDYYLTNAEIDILASSADAMLAHVQDGDILIELGVGSMRKTSHVLDAIVRAGKRDTTYYAVDVSEESLTEALAPLVSQYPTISFVGLFGTYDDSLAWLRDHAPHSAAKTFLWLGSTIGNVVRTEAAAFLRSIQETAMATGDHFIVGIDRRKEGSTVQAAYNDPSGLHREFVLNSLSHMNHLFNAPVFDRSKFEHKSIYNDVEGRHEAHLQSLVAQTIHVLGKTIALEKDELIHVAYSHKYSEDEMKRLVQSAGLHWNDKFADSQHRYDVHLFSKA</sequence>
<dbReference type="GeneID" id="24125825"/>
<dbReference type="InterPro" id="IPR017805">
    <property type="entry name" value="SAM_MeTrfase_EasF-type_put"/>
</dbReference>
<dbReference type="PIRSF" id="PIRSF018005">
    <property type="entry name" value="UCP018005"/>
    <property type="match status" value="1"/>
</dbReference>
<evidence type="ECO:0000259" key="8">
    <source>
        <dbReference type="Pfam" id="PF10017"/>
    </source>
</evidence>
<keyword evidence="5" id="KW-0808">Transferase</keyword>
<dbReference type="GO" id="GO:0009820">
    <property type="term" value="P:alkaloid metabolic process"/>
    <property type="evidence" value="ECO:0007669"/>
    <property type="project" value="UniProtKB-KW"/>
</dbReference>
<dbReference type="Proteomes" id="UP000030745">
    <property type="component" value="Unassembled WGS sequence"/>
</dbReference>
<dbReference type="Gene3D" id="3.40.50.150">
    <property type="entry name" value="Vaccinia Virus protein VP39"/>
    <property type="match status" value="1"/>
</dbReference>
<dbReference type="OMA" id="RVEMHLV"/>
<dbReference type="GO" id="GO:0008168">
    <property type="term" value="F:methyltransferase activity"/>
    <property type="evidence" value="ECO:0007669"/>
    <property type="project" value="UniProtKB-KW"/>
</dbReference>
<dbReference type="STRING" id="695850.A0A067CZ65"/>
<protein>
    <recommendedName>
        <fullName evidence="6">4-dimethylallyltryptophan N-methyltransferase</fullName>
        <ecNumber evidence="6">2.1.1.261</ecNumber>
    </recommendedName>
</protein>
<dbReference type="KEGG" id="spar:SPRG_03312"/>
<dbReference type="AlphaFoldDB" id="A0A067CZ65"/>